<dbReference type="GO" id="GO:0006612">
    <property type="term" value="P:protein targeting to membrane"/>
    <property type="evidence" value="ECO:0007669"/>
    <property type="project" value="TreeGrafter"/>
</dbReference>
<evidence type="ECO:0000313" key="11">
    <source>
        <dbReference type="Proteomes" id="UP001430356"/>
    </source>
</evidence>
<dbReference type="GO" id="GO:0005783">
    <property type="term" value="C:endoplasmic reticulum"/>
    <property type="evidence" value="ECO:0007669"/>
    <property type="project" value="TreeGrafter"/>
</dbReference>
<dbReference type="PANTHER" id="PTHR22883">
    <property type="entry name" value="ZINC FINGER DHHC DOMAIN CONTAINING PROTEIN"/>
    <property type="match status" value="1"/>
</dbReference>
<dbReference type="GO" id="GO:0016020">
    <property type="term" value="C:membrane"/>
    <property type="evidence" value="ECO:0007669"/>
    <property type="project" value="UniProtKB-SubCell"/>
</dbReference>
<evidence type="ECO:0000256" key="8">
    <source>
        <dbReference type="SAM" id="MobiDB-lite"/>
    </source>
</evidence>
<evidence type="ECO:0000256" key="4">
    <source>
        <dbReference type="ARBA" id="ARBA00022989"/>
    </source>
</evidence>
<keyword evidence="3 7" id="KW-0812">Transmembrane</keyword>
<dbReference type="Proteomes" id="UP001430356">
    <property type="component" value="Unassembled WGS sequence"/>
</dbReference>
<comment type="subcellular location">
    <subcellularLocation>
        <location evidence="1">Membrane</location>
        <topology evidence="1">Multi-pass membrane protein</topology>
    </subcellularLocation>
</comment>
<comment type="catalytic activity">
    <reaction evidence="7">
        <text>L-cysteinyl-[protein] + hexadecanoyl-CoA = S-hexadecanoyl-L-cysteinyl-[protein] + CoA</text>
        <dbReference type="Rhea" id="RHEA:36683"/>
        <dbReference type="Rhea" id="RHEA-COMP:10131"/>
        <dbReference type="Rhea" id="RHEA-COMP:11032"/>
        <dbReference type="ChEBI" id="CHEBI:29950"/>
        <dbReference type="ChEBI" id="CHEBI:57287"/>
        <dbReference type="ChEBI" id="CHEBI:57379"/>
        <dbReference type="ChEBI" id="CHEBI:74151"/>
        <dbReference type="EC" id="2.3.1.225"/>
    </reaction>
</comment>
<comment type="caution">
    <text evidence="10">The sequence shown here is derived from an EMBL/GenBank/DDBJ whole genome shotgun (WGS) entry which is preliminary data.</text>
</comment>
<name>A0AAW0ENV0_9TRYP</name>
<evidence type="ECO:0000256" key="2">
    <source>
        <dbReference type="ARBA" id="ARBA00022679"/>
    </source>
</evidence>
<accession>A0AAW0ENV0</accession>
<proteinExistence type="inferred from homology"/>
<feature type="transmembrane region" description="Helical" evidence="7">
    <location>
        <begin position="156"/>
        <end position="186"/>
    </location>
</feature>
<feature type="region of interest" description="Disordered" evidence="8">
    <location>
        <begin position="21"/>
        <end position="46"/>
    </location>
</feature>
<keyword evidence="6 7" id="KW-0012">Acyltransferase</keyword>
<dbReference type="EC" id="2.3.1.225" evidence="7"/>
<dbReference type="InterPro" id="IPR001594">
    <property type="entry name" value="Palmitoyltrfase_DHHC"/>
</dbReference>
<evidence type="ECO:0000256" key="1">
    <source>
        <dbReference type="ARBA" id="ARBA00004141"/>
    </source>
</evidence>
<feature type="transmembrane region" description="Helical" evidence="7">
    <location>
        <begin position="287"/>
        <end position="306"/>
    </location>
</feature>
<feature type="transmembrane region" description="Helical" evidence="7">
    <location>
        <begin position="326"/>
        <end position="348"/>
    </location>
</feature>
<comment type="domain">
    <text evidence="7">The DHHC domain is required for palmitoyltransferase activity.</text>
</comment>
<evidence type="ECO:0000256" key="6">
    <source>
        <dbReference type="ARBA" id="ARBA00023315"/>
    </source>
</evidence>
<keyword evidence="4 7" id="KW-1133">Transmembrane helix</keyword>
<dbReference type="Pfam" id="PF01529">
    <property type="entry name" value="DHHC"/>
    <property type="match status" value="1"/>
</dbReference>
<reference evidence="10 11" key="1">
    <citation type="journal article" date="2021" name="MBio">
        <title>A New Model Trypanosomatid, Novymonas esmeraldas: Genomic Perception of Its 'Candidatus Pandoraea novymonadis' Endosymbiont.</title>
        <authorList>
            <person name="Zakharova A."/>
            <person name="Saura A."/>
            <person name="Butenko A."/>
            <person name="Podesvova L."/>
            <person name="Warmusova S."/>
            <person name="Kostygov A.Y."/>
            <person name="Nenarokova A."/>
            <person name="Lukes J."/>
            <person name="Opperdoes F.R."/>
            <person name="Yurchenko V."/>
        </authorList>
    </citation>
    <scope>NUCLEOTIDE SEQUENCE [LARGE SCALE GENOMIC DNA]</scope>
    <source>
        <strain evidence="10 11">E262AT.01</strain>
    </source>
</reference>
<organism evidence="10 11">
    <name type="scientific">Novymonas esmeraldas</name>
    <dbReference type="NCBI Taxonomy" id="1808958"/>
    <lineage>
        <taxon>Eukaryota</taxon>
        <taxon>Discoba</taxon>
        <taxon>Euglenozoa</taxon>
        <taxon>Kinetoplastea</taxon>
        <taxon>Metakinetoplastina</taxon>
        <taxon>Trypanosomatida</taxon>
        <taxon>Trypanosomatidae</taxon>
        <taxon>Novymonas</taxon>
    </lineage>
</organism>
<dbReference type="GO" id="GO:0005794">
    <property type="term" value="C:Golgi apparatus"/>
    <property type="evidence" value="ECO:0007669"/>
    <property type="project" value="TreeGrafter"/>
</dbReference>
<dbReference type="EMBL" id="JAECZO010000060">
    <property type="protein sequence ID" value="KAK7195713.1"/>
    <property type="molecule type" value="Genomic_DNA"/>
</dbReference>
<keyword evidence="5 7" id="KW-0472">Membrane</keyword>
<keyword evidence="2 7" id="KW-0808">Transferase</keyword>
<keyword evidence="11" id="KW-1185">Reference proteome</keyword>
<feature type="transmembrane region" description="Helical" evidence="7">
    <location>
        <begin position="192"/>
        <end position="215"/>
    </location>
</feature>
<dbReference type="PANTHER" id="PTHR22883:SF478">
    <property type="entry name" value="PALMITOYLTRANSFERASE"/>
    <property type="match status" value="1"/>
</dbReference>
<dbReference type="InterPro" id="IPR039859">
    <property type="entry name" value="PFA4/ZDH16/20/ERF2-like"/>
</dbReference>
<evidence type="ECO:0000256" key="3">
    <source>
        <dbReference type="ARBA" id="ARBA00022692"/>
    </source>
</evidence>
<comment type="similarity">
    <text evidence="7">Belongs to the DHHC palmitoyltransferase family.</text>
</comment>
<evidence type="ECO:0000259" key="9">
    <source>
        <dbReference type="Pfam" id="PF01529"/>
    </source>
</evidence>
<dbReference type="AlphaFoldDB" id="A0AAW0ENV0"/>
<gene>
    <name evidence="10" type="ORF">NESM_000501600</name>
</gene>
<protein>
    <recommendedName>
        <fullName evidence="7">Palmitoyltransferase</fullName>
        <ecNumber evidence="7">2.3.1.225</ecNumber>
    </recommendedName>
</protein>
<evidence type="ECO:0000256" key="7">
    <source>
        <dbReference type="RuleBase" id="RU079119"/>
    </source>
</evidence>
<dbReference type="PROSITE" id="PS50216">
    <property type="entry name" value="DHHC"/>
    <property type="match status" value="1"/>
</dbReference>
<dbReference type="GO" id="GO:0019706">
    <property type="term" value="F:protein-cysteine S-palmitoyltransferase activity"/>
    <property type="evidence" value="ECO:0007669"/>
    <property type="project" value="UniProtKB-EC"/>
</dbReference>
<feature type="domain" description="Palmitoyltransferase DHHC" evidence="9">
    <location>
        <begin position="244"/>
        <end position="370"/>
    </location>
</feature>
<evidence type="ECO:0000256" key="5">
    <source>
        <dbReference type="ARBA" id="ARBA00023136"/>
    </source>
</evidence>
<sequence length="417" mass="44853">MVLPVVSLLHRPAREWTQVAQEPPSMMHLDPRSGVAPTTAPPPAEHDVSVVGCSAVDEVHPRGVLGVEDDGVGAFGGPRAGEHGPGSPSVAPFIASHETVLAAAARPRTSAALTSSIADGLPPSAVPARRFKGHYDGTMHLPPGVTKRALGRMRMVWCCVVTSESWHALFVGVPILFFATLFASVVVPRGEWYTYVFTAIFTAASLTCLTLSVTLDPGIIPPAPQSEQPENPTTVMVGGKAVECKVCTTCHIIRPPRSSHCRFCDVCVEEFDHHCGILGSCVGKRTFRFFGGFFIITSVLALYVFFRSLVVIVTTDFKRAPEERELIWLAVACLLCIFAAFLGGILVMPCAGRYILLSATNSTVKETMNAQTPAQAGDSPAGCVPVAEMNSDNYALNFLRRLFSPIGRSRIPLDYYV</sequence>
<evidence type="ECO:0000313" key="10">
    <source>
        <dbReference type="EMBL" id="KAK7195713.1"/>
    </source>
</evidence>